<name>A0A640VWR4_9RHOB</name>
<sequence>MADTSFTTDSNAYGGKDAFNAASRDKTLMFAAVVIGVVLAVGSSTTLLYLASTTAEDEKPATSIRLQP</sequence>
<feature type="transmembrane region" description="Helical" evidence="1">
    <location>
        <begin position="28"/>
        <end position="50"/>
    </location>
</feature>
<evidence type="ECO:0000256" key="1">
    <source>
        <dbReference type="SAM" id="Phobius"/>
    </source>
</evidence>
<keyword evidence="1" id="KW-1133">Transmembrane helix</keyword>
<dbReference type="EMBL" id="BLIV01000017">
    <property type="protein sequence ID" value="GFE52583.1"/>
    <property type="molecule type" value="Genomic_DNA"/>
</dbReference>
<evidence type="ECO:0000313" key="3">
    <source>
        <dbReference type="Proteomes" id="UP000436522"/>
    </source>
</evidence>
<evidence type="ECO:0000313" key="2">
    <source>
        <dbReference type="EMBL" id="GFE52583.1"/>
    </source>
</evidence>
<keyword evidence="1" id="KW-0472">Membrane</keyword>
<keyword evidence="3" id="KW-1185">Reference proteome</keyword>
<keyword evidence="1" id="KW-0812">Transmembrane</keyword>
<dbReference type="AlphaFoldDB" id="A0A640VWR4"/>
<dbReference type="Proteomes" id="UP000436522">
    <property type="component" value="Unassembled WGS sequence"/>
</dbReference>
<organism evidence="2 3">
    <name type="scientific">Roseobacter cerasinus</name>
    <dbReference type="NCBI Taxonomy" id="2602289"/>
    <lineage>
        <taxon>Bacteria</taxon>
        <taxon>Pseudomonadati</taxon>
        <taxon>Pseudomonadota</taxon>
        <taxon>Alphaproteobacteria</taxon>
        <taxon>Rhodobacterales</taxon>
        <taxon>Roseobacteraceae</taxon>
        <taxon>Roseobacter</taxon>
    </lineage>
</organism>
<gene>
    <name evidence="2" type="ORF">So717_43360</name>
</gene>
<proteinExistence type="predicted"/>
<comment type="caution">
    <text evidence="2">The sequence shown here is derived from an EMBL/GenBank/DDBJ whole genome shotgun (WGS) entry which is preliminary data.</text>
</comment>
<reference evidence="2 3" key="1">
    <citation type="submission" date="2019-12" db="EMBL/GenBank/DDBJ databases">
        <title>Roseobacter cerasinus sp. nov., isolated from seawater around aquaculture.</title>
        <authorList>
            <person name="Muramatsu S."/>
            <person name="Takabe Y."/>
            <person name="Mori K."/>
            <person name="Takaichi S."/>
            <person name="Hanada S."/>
        </authorList>
    </citation>
    <scope>NUCLEOTIDE SEQUENCE [LARGE SCALE GENOMIC DNA]</scope>
    <source>
        <strain evidence="2 3">AI77</strain>
    </source>
</reference>
<protein>
    <submittedName>
        <fullName evidence="2">Uncharacterized protein</fullName>
    </submittedName>
</protein>
<accession>A0A640VWR4</accession>